<accession>A0A1I1E511</accession>
<name>A0A1I1E511_9GAMM</name>
<sequence length="119" mass="13823">MATSSTPIKERIRDESFWLRLPFMLLFFLAWKLNELILLGVVLVQVVLRLFTGRPQPQLLALGSQLTRYGYQIFRYLTFNSEAKPFPFAEWPTSEPVDLDPYQPRDPLVDQEETSGKTS</sequence>
<evidence type="ECO:0008006" key="5">
    <source>
        <dbReference type="Google" id="ProtNLM"/>
    </source>
</evidence>
<feature type="region of interest" description="Disordered" evidence="1">
    <location>
        <begin position="95"/>
        <end position="119"/>
    </location>
</feature>
<dbReference type="AlphaFoldDB" id="A0A1I1E511"/>
<keyword evidence="2" id="KW-1133">Transmembrane helix</keyword>
<keyword evidence="2" id="KW-0472">Membrane</keyword>
<reference evidence="3 4" key="1">
    <citation type="submission" date="2016-10" db="EMBL/GenBank/DDBJ databases">
        <authorList>
            <person name="de Groot N.N."/>
        </authorList>
    </citation>
    <scope>NUCLEOTIDE SEQUENCE [LARGE SCALE GENOMIC DNA]</scope>
    <source>
        <strain evidence="3 4">DSM 18438</strain>
    </source>
</reference>
<dbReference type="STRING" id="1122252.SAMN05660443_0358"/>
<dbReference type="EMBL" id="FOLH01000001">
    <property type="protein sequence ID" value="SFB82325.1"/>
    <property type="molecule type" value="Genomic_DNA"/>
</dbReference>
<keyword evidence="2" id="KW-0812">Transmembrane</keyword>
<proteinExistence type="predicted"/>
<dbReference type="InterPro" id="IPR025498">
    <property type="entry name" value="DUF4389"/>
</dbReference>
<organism evidence="3 4">
    <name type="scientific">Marinospirillum celere</name>
    <dbReference type="NCBI Taxonomy" id="1122252"/>
    <lineage>
        <taxon>Bacteria</taxon>
        <taxon>Pseudomonadati</taxon>
        <taxon>Pseudomonadota</taxon>
        <taxon>Gammaproteobacteria</taxon>
        <taxon>Oceanospirillales</taxon>
        <taxon>Oceanospirillaceae</taxon>
        <taxon>Marinospirillum</taxon>
    </lineage>
</organism>
<dbReference type="Pfam" id="PF14333">
    <property type="entry name" value="DUF4389"/>
    <property type="match status" value="1"/>
</dbReference>
<evidence type="ECO:0000256" key="1">
    <source>
        <dbReference type="SAM" id="MobiDB-lite"/>
    </source>
</evidence>
<keyword evidence="4" id="KW-1185">Reference proteome</keyword>
<evidence type="ECO:0000313" key="3">
    <source>
        <dbReference type="EMBL" id="SFB82325.1"/>
    </source>
</evidence>
<evidence type="ECO:0000313" key="4">
    <source>
        <dbReference type="Proteomes" id="UP000199058"/>
    </source>
</evidence>
<dbReference type="Proteomes" id="UP000199058">
    <property type="component" value="Unassembled WGS sequence"/>
</dbReference>
<protein>
    <recommendedName>
        <fullName evidence="5">DUF4389 domain-containing protein</fullName>
    </recommendedName>
</protein>
<evidence type="ECO:0000256" key="2">
    <source>
        <dbReference type="SAM" id="Phobius"/>
    </source>
</evidence>
<feature type="transmembrane region" description="Helical" evidence="2">
    <location>
        <begin position="23"/>
        <end position="48"/>
    </location>
</feature>
<gene>
    <name evidence="3" type="ORF">SAMN05660443_0358</name>
</gene>